<evidence type="ECO:0000313" key="1">
    <source>
        <dbReference type="EMBL" id="ERJ58116.1"/>
    </source>
</evidence>
<dbReference type="AlphaFoldDB" id="U2H8S7"/>
<reference evidence="1 2" key="1">
    <citation type="journal article" date="2013" name="Genome Announc.">
        <title>The Draft Genome Sequence of Sphingomonas paucimobilis Strain HER1398 (Proteobacteria), Host to the Giant PAU Phage, Indicates That It Is a Member of the Genus Sphingobacterium (Bacteroidetes).</title>
        <authorList>
            <person name="White R.A.III."/>
            <person name="Suttle C.A."/>
        </authorList>
    </citation>
    <scope>NUCLEOTIDE SEQUENCE [LARGE SCALE GENOMIC DNA]</scope>
    <source>
        <strain evidence="1 2">HER1398</strain>
    </source>
</reference>
<evidence type="ECO:0000313" key="2">
    <source>
        <dbReference type="Proteomes" id="UP000016584"/>
    </source>
</evidence>
<dbReference type="EMBL" id="ATDL01000018">
    <property type="protein sequence ID" value="ERJ58116.1"/>
    <property type="molecule type" value="Genomic_DNA"/>
</dbReference>
<gene>
    <name evidence="1" type="ORF">M472_04995</name>
</gene>
<name>U2H8S7_9SPHI</name>
<protein>
    <submittedName>
        <fullName evidence="1">Uncharacterized protein</fullName>
    </submittedName>
</protein>
<accession>U2H8S7</accession>
<keyword evidence="2" id="KW-1185">Reference proteome</keyword>
<proteinExistence type="predicted"/>
<organism evidence="1 2">
    <name type="scientific">Sphingobacterium paucimobilis HER1398</name>
    <dbReference type="NCBI Taxonomy" id="1346330"/>
    <lineage>
        <taxon>Bacteria</taxon>
        <taxon>Pseudomonadati</taxon>
        <taxon>Bacteroidota</taxon>
        <taxon>Sphingobacteriia</taxon>
        <taxon>Sphingobacteriales</taxon>
        <taxon>Sphingobacteriaceae</taxon>
        <taxon>Sphingobacterium</taxon>
    </lineage>
</organism>
<dbReference type="Proteomes" id="UP000016584">
    <property type="component" value="Unassembled WGS sequence"/>
</dbReference>
<sequence>MYTYLYAFSTIEVQSGVKKQISTRAFFSIQPILINSMNEKMPSGFINDQEVSKILKI</sequence>
<comment type="caution">
    <text evidence="1">The sequence shown here is derived from an EMBL/GenBank/DDBJ whole genome shotgun (WGS) entry which is preliminary data.</text>
</comment>